<keyword evidence="3" id="KW-1133">Transmembrane helix</keyword>
<evidence type="ECO:0000256" key="6">
    <source>
        <dbReference type="ARBA" id="ARBA00024438"/>
    </source>
</evidence>
<proteinExistence type="inferred from homology"/>
<sequence length="261" mass="27510">MTCSRVRALAGAYALDALEAAEREAVERHLDVCPACRAFTAEHADAAAALARLVPPEAPPPELRARVVALAKARRQPPPAATGRAARPSIGHAWHVAAAVALLALGWAAGRWAAWAPGRGDAALQEELRRVRLERELWQGLAAPGGSVAALSTDPGLSGVVALASVLGDQNGCWVRLVADGLPDPGPGQRYVVRVRTLDATPDLARPLPQVAPGRWELATRIDVPPDRLGAVEVVVTGEDGGEPPPRRIAWGYLWADGEGW</sequence>
<dbReference type="InterPro" id="IPR041916">
    <property type="entry name" value="Anti_sigma_zinc_sf"/>
</dbReference>
<dbReference type="Proteomes" id="UP001333102">
    <property type="component" value="Chromosome"/>
</dbReference>
<evidence type="ECO:0000256" key="4">
    <source>
        <dbReference type="ARBA" id="ARBA00023136"/>
    </source>
</evidence>
<comment type="subcellular location">
    <subcellularLocation>
        <location evidence="1">Membrane</location>
        <topology evidence="1">Single-pass membrane protein</topology>
    </subcellularLocation>
</comment>
<reference evidence="9" key="1">
    <citation type="submission" date="2023-12" db="EMBL/GenBank/DDBJ databases">
        <title>Novel isolates from deep terrestrial aquifers shed light on the physiology and ecology of the class Limnochordia.</title>
        <authorList>
            <person name="Karnachuk O.V."/>
            <person name="Lukina A.P."/>
            <person name="Avakyan M.R."/>
            <person name="Kadnikov V."/>
            <person name="Begmatov S."/>
            <person name="Beletsky A.V."/>
            <person name="Mardanov A.V."/>
            <person name="Ravin N.V."/>
        </authorList>
    </citation>
    <scope>NUCLEOTIDE SEQUENCE [LARGE SCALE GENOMIC DNA]</scope>
    <source>
        <strain evidence="9">LN</strain>
    </source>
</reference>
<accession>A0ABZ1BQC2</accession>
<name>A0ABZ1BQC2_9FIRM</name>
<dbReference type="Gene3D" id="1.10.10.1320">
    <property type="entry name" value="Anti-sigma factor, zinc-finger domain"/>
    <property type="match status" value="1"/>
</dbReference>
<evidence type="ECO:0000256" key="2">
    <source>
        <dbReference type="ARBA" id="ARBA00022692"/>
    </source>
</evidence>
<evidence type="ECO:0000313" key="9">
    <source>
        <dbReference type="Proteomes" id="UP001333102"/>
    </source>
</evidence>
<keyword evidence="2" id="KW-0812">Transmembrane</keyword>
<evidence type="ECO:0000256" key="3">
    <source>
        <dbReference type="ARBA" id="ARBA00022989"/>
    </source>
</evidence>
<organism evidence="8 9">
    <name type="scientific">Geochorda subterranea</name>
    <dbReference type="NCBI Taxonomy" id="3109564"/>
    <lineage>
        <taxon>Bacteria</taxon>
        <taxon>Bacillati</taxon>
        <taxon>Bacillota</taxon>
        <taxon>Limnochordia</taxon>
        <taxon>Limnochordales</taxon>
        <taxon>Geochordaceae</taxon>
        <taxon>Geochorda</taxon>
    </lineage>
</organism>
<dbReference type="Pfam" id="PF13490">
    <property type="entry name" value="zf-HC2"/>
    <property type="match status" value="1"/>
</dbReference>
<evidence type="ECO:0000256" key="1">
    <source>
        <dbReference type="ARBA" id="ARBA00004167"/>
    </source>
</evidence>
<evidence type="ECO:0000313" key="8">
    <source>
        <dbReference type="EMBL" id="WRP14611.1"/>
    </source>
</evidence>
<dbReference type="PANTHER" id="PTHR37461">
    <property type="entry name" value="ANTI-SIGMA-K FACTOR RSKA"/>
    <property type="match status" value="1"/>
</dbReference>
<dbReference type="PANTHER" id="PTHR37461:SF1">
    <property type="entry name" value="ANTI-SIGMA-K FACTOR RSKA"/>
    <property type="match status" value="1"/>
</dbReference>
<protein>
    <recommendedName>
        <fullName evidence="6">Anti-sigma-W factor RsiW</fullName>
    </recommendedName>
</protein>
<feature type="domain" description="Putative zinc-finger" evidence="7">
    <location>
        <begin position="3"/>
        <end position="37"/>
    </location>
</feature>
<gene>
    <name evidence="8" type="ORF">VLY81_00115</name>
</gene>
<keyword evidence="4" id="KW-0472">Membrane</keyword>
<evidence type="ECO:0000256" key="5">
    <source>
        <dbReference type="ARBA" id="ARBA00024353"/>
    </source>
</evidence>
<comment type="similarity">
    <text evidence="5">Belongs to the zinc-associated anti-sigma factor (ZAS) superfamily. Anti-sigma-W factor family.</text>
</comment>
<evidence type="ECO:0000259" key="7">
    <source>
        <dbReference type="Pfam" id="PF13490"/>
    </source>
</evidence>
<keyword evidence="9" id="KW-1185">Reference proteome</keyword>
<dbReference type="InterPro" id="IPR027383">
    <property type="entry name" value="Znf_put"/>
</dbReference>
<dbReference type="EMBL" id="CP141614">
    <property type="protein sequence ID" value="WRP14611.1"/>
    <property type="molecule type" value="Genomic_DNA"/>
</dbReference>
<dbReference type="RefSeq" id="WP_324668965.1">
    <property type="nucleotide sequence ID" value="NZ_CP141614.1"/>
</dbReference>
<dbReference type="InterPro" id="IPR051474">
    <property type="entry name" value="Anti-sigma-K/W_factor"/>
</dbReference>